<dbReference type="Pfam" id="PF01487">
    <property type="entry name" value="DHquinase_I"/>
    <property type="match status" value="1"/>
</dbReference>
<dbReference type="CDD" id="cd00502">
    <property type="entry name" value="DHQase_I"/>
    <property type="match status" value="1"/>
</dbReference>
<dbReference type="EC" id="4.2.1.10" evidence="2"/>
<gene>
    <name evidence="5" type="ORF">HW115_17605</name>
</gene>
<dbReference type="InterPro" id="IPR018508">
    <property type="entry name" value="3-dehydroquinate_DH_AS"/>
</dbReference>
<evidence type="ECO:0000256" key="3">
    <source>
        <dbReference type="ARBA" id="ARBA00023239"/>
    </source>
</evidence>
<dbReference type="Gene3D" id="3.20.20.70">
    <property type="entry name" value="Aldolase class I"/>
    <property type="match status" value="1"/>
</dbReference>
<accession>A0A851GJV3</accession>
<name>A0A851GJV3_9BACT</name>
<dbReference type="PROSITE" id="PS01028">
    <property type="entry name" value="DEHYDROQUINASE_I"/>
    <property type="match status" value="1"/>
</dbReference>
<keyword evidence="6" id="KW-1185">Reference proteome</keyword>
<dbReference type="RefSeq" id="WP_178934510.1">
    <property type="nucleotide sequence ID" value="NZ_JACBAZ010000012.1"/>
</dbReference>
<evidence type="ECO:0000313" key="6">
    <source>
        <dbReference type="Proteomes" id="UP000557872"/>
    </source>
</evidence>
<dbReference type="InterPro" id="IPR013785">
    <property type="entry name" value="Aldolase_TIM"/>
</dbReference>
<dbReference type="SUPFAM" id="SSF51569">
    <property type="entry name" value="Aldolase"/>
    <property type="match status" value="1"/>
</dbReference>
<evidence type="ECO:0000256" key="1">
    <source>
        <dbReference type="ARBA" id="ARBA00001864"/>
    </source>
</evidence>
<dbReference type="GO" id="GO:0046279">
    <property type="term" value="P:3,4-dihydroxybenzoate biosynthetic process"/>
    <property type="evidence" value="ECO:0007669"/>
    <property type="project" value="UniProtKB-ARBA"/>
</dbReference>
<dbReference type="PANTHER" id="PTHR43699:SF1">
    <property type="entry name" value="3-DEHYDROQUINATE DEHYDRATASE"/>
    <property type="match status" value="1"/>
</dbReference>
<comment type="catalytic activity">
    <reaction evidence="1">
        <text>3-dehydroquinate = 3-dehydroshikimate + H2O</text>
        <dbReference type="Rhea" id="RHEA:21096"/>
        <dbReference type="ChEBI" id="CHEBI:15377"/>
        <dbReference type="ChEBI" id="CHEBI:16630"/>
        <dbReference type="ChEBI" id="CHEBI:32364"/>
        <dbReference type="EC" id="4.2.1.10"/>
    </reaction>
</comment>
<evidence type="ECO:0000256" key="4">
    <source>
        <dbReference type="ARBA" id="ARBA00023270"/>
    </source>
</evidence>
<dbReference type="Proteomes" id="UP000557872">
    <property type="component" value="Unassembled WGS sequence"/>
</dbReference>
<reference evidence="5 6" key="1">
    <citation type="submission" date="2020-07" db="EMBL/GenBank/DDBJ databases">
        <title>Roseicoccus Jingziensis gen. nov., sp. nov., isolated from coastal seawater.</title>
        <authorList>
            <person name="Feng X."/>
        </authorList>
    </citation>
    <scope>NUCLEOTIDE SEQUENCE [LARGE SCALE GENOMIC DNA]</scope>
    <source>
        <strain evidence="5 6">N1E253</strain>
    </source>
</reference>
<proteinExistence type="predicted"/>
<dbReference type="InterPro" id="IPR001381">
    <property type="entry name" value="DHquinase_I"/>
</dbReference>
<dbReference type="GO" id="GO:0003855">
    <property type="term" value="F:3-dehydroquinate dehydratase activity"/>
    <property type="evidence" value="ECO:0007669"/>
    <property type="project" value="UniProtKB-EC"/>
</dbReference>
<sequence>MSSQRQVTIPECPLVVGSVASLNHLACLQPVELPQQCDLLEIRLDAMSGHMDALELELDRFKDFPLLFTARCAAEGGAAVLSLEERAELLMAVADRATWIDVELASYNGLEKTIHEIRSREVGLILSYHNFDHTPEEFQLQRMVDMAEEADIVKLALYHKSVKDFPLCTSLLQRNTHPMAIMGMGPLAPVSRMLYAQHGSLLNYGYLGSEPTAPGQWPAELLKTAIAALDPITKAPSNEPQGL</sequence>
<organism evidence="5 6">
    <name type="scientific">Oceaniferula marina</name>
    <dbReference type="NCBI Taxonomy" id="2748318"/>
    <lineage>
        <taxon>Bacteria</taxon>
        <taxon>Pseudomonadati</taxon>
        <taxon>Verrucomicrobiota</taxon>
        <taxon>Verrucomicrobiia</taxon>
        <taxon>Verrucomicrobiales</taxon>
        <taxon>Verrucomicrobiaceae</taxon>
        <taxon>Oceaniferula</taxon>
    </lineage>
</organism>
<dbReference type="InterPro" id="IPR050146">
    <property type="entry name" value="Type-I_3-dehydroquinase"/>
</dbReference>
<evidence type="ECO:0000256" key="2">
    <source>
        <dbReference type="ARBA" id="ARBA00012060"/>
    </source>
</evidence>
<protein>
    <recommendedName>
        <fullName evidence="2">3-dehydroquinate dehydratase</fullName>
        <ecNumber evidence="2">4.2.1.10</ecNumber>
    </recommendedName>
</protein>
<keyword evidence="3" id="KW-0456">Lyase</keyword>
<comment type="caution">
    <text evidence="5">The sequence shown here is derived from an EMBL/GenBank/DDBJ whole genome shotgun (WGS) entry which is preliminary data.</text>
</comment>
<evidence type="ECO:0000313" key="5">
    <source>
        <dbReference type="EMBL" id="NWK57439.1"/>
    </source>
</evidence>
<keyword evidence="4" id="KW-0704">Schiff base</keyword>
<dbReference type="AlphaFoldDB" id="A0A851GJV3"/>
<dbReference type="PANTHER" id="PTHR43699">
    <property type="entry name" value="3-DEHYDROQUINATE DEHYDRATASE"/>
    <property type="match status" value="1"/>
</dbReference>
<dbReference type="EMBL" id="JACBAZ010000012">
    <property type="protein sequence ID" value="NWK57439.1"/>
    <property type="molecule type" value="Genomic_DNA"/>
</dbReference>